<evidence type="ECO:0000259" key="1">
    <source>
        <dbReference type="PROSITE" id="PS50097"/>
    </source>
</evidence>
<dbReference type="Pfam" id="PF00651">
    <property type="entry name" value="BTB"/>
    <property type="match status" value="1"/>
</dbReference>
<dbReference type="InterPro" id="IPR000210">
    <property type="entry name" value="BTB/POZ_dom"/>
</dbReference>
<dbReference type="PROSITE" id="PS50097">
    <property type="entry name" value="BTB"/>
    <property type="match status" value="1"/>
</dbReference>
<dbReference type="InterPro" id="IPR011333">
    <property type="entry name" value="SKP1/BTB/POZ_sf"/>
</dbReference>
<dbReference type="CDD" id="cd18186">
    <property type="entry name" value="BTB_POZ_ZBTB_KLHL-like"/>
    <property type="match status" value="1"/>
</dbReference>
<dbReference type="Proteomes" id="UP001221142">
    <property type="component" value="Unassembled WGS sequence"/>
</dbReference>
<dbReference type="AlphaFoldDB" id="A0AAD7BYP3"/>
<keyword evidence="3" id="KW-1185">Reference proteome</keyword>
<reference evidence="2" key="1">
    <citation type="submission" date="2023-03" db="EMBL/GenBank/DDBJ databases">
        <title>Massive genome expansion in bonnet fungi (Mycena s.s.) driven by repeated elements and novel gene families across ecological guilds.</title>
        <authorList>
            <consortium name="Lawrence Berkeley National Laboratory"/>
            <person name="Harder C.B."/>
            <person name="Miyauchi S."/>
            <person name="Viragh M."/>
            <person name="Kuo A."/>
            <person name="Thoen E."/>
            <person name="Andreopoulos B."/>
            <person name="Lu D."/>
            <person name="Skrede I."/>
            <person name="Drula E."/>
            <person name="Henrissat B."/>
            <person name="Morin E."/>
            <person name="Kohler A."/>
            <person name="Barry K."/>
            <person name="LaButti K."/>
            <person name="Morin E."/>
            <person name="Salamov A."/>
            <person name="Lipzen A."/>
            <person name="Mereny Z."/>
            <person name="Hegedus B."/>
            <person name="Baldrian P."/>
            <person name="Stursova M."/>
            <person name="Weitz H."/>
            <person name="Taylor A."/>
            <person name="Grigoriev I.V."/>
            <person name="Nagy L.G."/>
            <person name="Martin F."/>
            <person name="Kauserud H."/>
        </authorList>
    </citation>
    <scope>NUCLEOTIDE SEQUENCE</scope>
    <source>
        <strain evidence="2">9284</strain>
    </source>
</reference>
<proteinExistence type="predicted"/>
<gene>
    <name evidence="2" type="ORF">FB45DRAFT_909072</name>
</gene>
<name>A0AAD7BYP3_9AGAR</name>
<dbReference type="SMART" id="SM00225">
    <property type="entry name" value="BTB"/>
    <property type="match status" value="1"/>
</dbReference>
<evidence type="ECO:0000313" key="2">
    <source>
        <dbReference type="EMBL" id="KAJ7634514.1"/>
    </source>
</evidence>
<feature type="domain" description="BTB" evidence="1">
    <location>
        <begin position="33"/>
        <end position="97"/>
    </location>
</feature>
<accession>A0AAD7BYP3</accession>
<dbReference type="Gene3D" id="3.30.710.10">
    <property type="entry name" value="Potassium Channel Kv1.1, Chain A"/>
    <property type="match status" value="1"/>
</dbReference>
<dbReference type="EMBL" id="JARKIF010000007">
    <property type="protein sequence ID" value="KAJ7634514.1"/>
    <property type="molecule type" value="Genomic_DNA"/>
</dbReference>
<organism evidence="2 3">
    <name type="scientific">Roridomyces roridus</name>
    <dbReference type="NCBI Taxonomy" id="1738132"/>
    <lineage>
        <taxon>Eukaryota</taxon>
        <taxon>Fungi</taxon>
        <taxon>Dikarya</taxon>
        <taxon>Basidiomycota</taxon>
        <taxon>Agaricomycotina</taxon>
        <taxon>Agaricomycetes</taxon>
        <taxon>Agaricomycetidae</taxon>
        <taxon>Agaricales</taxon>
        <taxon>Marasmiineae</taxon>
        <taxon>Mycenaceae</taxon>
        <taxon>Roridomyces</taxon>
    </lineage>
</organism>
<evidence type="ECO:0000313" key="3">
    <source>
        <dbReference type="Proteomes" id="UP001221142"/>
    </source>
</evidence>
<protein>
    <recommendedName>
        <fullName evidence="1">BTB domain-containing protein</fullName>
    </recommendedName>
</protein>
<dbReference type="SUPFAM" id="SSF54695">
    <property type="entry name" value="POZ domain"/>
    <property type="match status" value="1"/>
</dbReference>
<comment type="caution">
    <text evidence="2">The sequence shown here is derived from an EMBL/GenBank/DDBJ whole genome shotgun (WGS) entry which is preliminary data.</text>
</comment>
<sequence length="328" mass="36616">MSDSTPSAKRKRTDEPAAERTTLVRSDIWLPFGDIVLQAESTQFRVNRDNLTRHSSVFADMFSVPQPPNEPTVEGCPVVVLSGDSAKDWELLLGVLYGSFEDKEMRPVAEIAAMLRLGRKYGIAAAEANAVQRLHYEYPADLNAWIKIADSPFKKIQDESGAMFQVLSLAYEFGIRSSIPLMAYLCFMHSKPLEQIFTGIARSDGSCVVLPAELRETLAIGFERIMGAQRGIYSWLDDGTVVPSDSCKKSVECTRARQAMHENLAWDDDTGLYCCFALETWDSDWTHTYCKTCFKAAKSAFVASRSSIWESLPGFFGLPDWADLKDAD</sequence>